<organism evidence="1 2">
    <name type="scientific">Streptomyces smaragdinus</name>
    <dbReference type="NCBI Taxonomy" id="2585196"/>
    <lineage>
        <taxon>Bacteria</taxon>
        <taxon>Bacillati</taxon>
        <taxon>Actinomycetota</taxon>
        <taxon>Actinomycetes</taxon>
        <taxon>Kitasatosporales</taxon>
        <taxon>Streptomycetaceae</taxon>
        <taxon>Streptomyces</taxon>
    </lineage>
</organism>
<proteinExistence type="predicted"/>
<sequence>MRQWWDAGREYQQALSRVADEFRVVHEKVARTPVLDRSRRVMRRLEDARDRRAEESRRADAAYTPVRETISGLLFEERRKRQRKVVREENWGWAEGEDGTVLVFRHDVPSPDFPEAITAGRPRMTLWELREVMVESGVLRVARWDEAAVAATDRELCDISLASLWRHHFQEDFYARHVTRPSDDKGYPSGGSGILGTGGYIGSSF</sequence>
<dbReference type="AlphaFoldDB" id="A0A7K0CJR4"/>
<accession>A0A7K0CJR4</accession>
<reference evidence="1 2" key="1">
    <citation type="submission" date="2019-10" db="EMBL/GenBank/DDBJ databases">
        <title>Streptomyces smaragdinus sp. nov. and Streptomyces fabii sp. nov., isolated from the gut of fungus growing-termite Macrotermes natalensis.</title>
        <authorList>
            <person name="Schwitalla J."/>
            <person name="Benndorf R."/>
            <person name="Martin K."/>
            <person name="De Beer W."/>
            <person name="Kaster A.-K."/>
            <person name="Vollmers J."/>
            <person name="Poulsen M."/>
            <person name="Beemelmanns C."/>
        </authorList>
    </citation>
    <scope>NUCLEOTIDE SEQUENCE [LARGE SCALE GENOMIC DNA]</scope>
    <source>
        <strain evidence="1 2">RB5</strain>
    </source>
</reference>
<dbReference type="Proteomes" id="UP000466345">
    <property type="component" value="Unassembled WGS sequence"/>
</dbReference>
<comment type="caution">
    <text evidence="1">The sequence shown here is derived from an EMBL/GenBank/DDBJ whole genome shotgun (WGS) entry which is preliminary data.</text>
</comment>
<protein>
    <submittedName>
        <fullName evidence="1">Uncharacterized protein</fullName>
    </submittedName>
</protein>
<evidence type="ECO:0000313" key="2">
    <source>
        <dbReference type="Proteomes" id="UP000466345"/>
    </source>
</evidence>
<name>A0A7K0CJR4_9ACTN</name>
<keyword evidence="2" id="KW-1185">Reference proteome</keyword>
<evidence type="ECO:0000313" key="1">
    <source>
        <dbReference type="EMBL" id="MQY13004.1"/>
    </source>
</evidence>
<gene>
    <name evidence="1" type="ORF">SRB5_31440</name>
</gene>
<dbReference type="EMBL" id="WEGJ01000010">
    <property type="protein sequence ID" value="MQY13004.1"/>
    <property type="molecule type" value="Genomic_DNA"/>
</dbReference>